<organism evidence="1 2">
    <name type="scientific">Belliella calami</name>
    <dbReference type="NCBI Taxonomy" id="2923436"/>
    <lineage>
        <taxon>Bacteria</taxon>
        <taxon>Pseudomonadati</taxon>
        <taxon>Bacteroidota</taxon>
        <taxon>Cytophagia</taxon>
        <taxon>Cytophagales</taxon>
        <taxon>Cyclobacteriaceae</taxon>
        <taxon>Belliella</taxon>
    </lineage>
</organism>
<dbReference type="EMBL" id="JAKZGS010000010">
    <property type="protein sequence ID" value="MCH7398848.1"/>
    <property type="molecule type" value="Genomic_DNA"/>
</dbReference>
<evidence type="ECO:0000313" key="2">
    <source>
        <dbReference type="Proteomes" id="UP001165488"/>
    </source>
</evidence>
<accession>A0ABS9UQP2</accession>
<sequence>MKKYLAIILFTLISILSFGQSNYQDVVYLKDGNVVRGVIIEQVPNTSIRIQTPNRSVFFFEMDEIEKLTKEKGSTNFDKRRGYIGLTIGPSFPLGDFGDPSNGLAKTGLQINLVNFGYLFSDNFGIAGSWFGAANPIDANGIDPWSYGGLMIGPLLSLPVSETVDFDFKPMIGYAATTIPNVGSGTQTSASYAYSLGTQVRIHVGPKFSLIISADYFSTKPEFENYNVEQKIGTINLGFGGSFRLR</sequence>
<evidence type="ECO:0000313" key="1">
    <source>
        <dbReference type="EMBL" id="MCH7398848.1"/>
    </source>
</evidence>
<proteinExistence type="predicted"/>
<name>A0ABS9UQP2_9BACT</name>
<reference evidence="1" key="1">
    <citation type="submission" date="2022-03" db="EMBL/GenBank/DDBJ databases">
        <title>De novo assembled genomes of Belliella spp. (Cyclobacteriaceae) strains.</title>
        <authorList>
            <person name="Szabo A."/>
            <person name="Korponai K."/>
            <person name="Felfoldi T."/>
        </authorList>
    </citation>
    <scope>NUCLEOTIDE SEQUENCE</scope>
    <source>
        <strain evidence="1">DSM 107340</strain>
    </source>
</reference>
<keyword evidence="2" id="KW-1185">Reference proteome</keyword>
<dbReference type="SUPFAM" id="SSF56925">
    <property type="entry name" value="OMPA-like"/>
    <property type="match status" value="1"/>
</dbReference>
<dbReference type="Proteomes" id="UP001165488">
    <property type="component" value="Unassembled WGS sequence"/>
</dbReference>
<gene>
    <name evidence="1" type="ORF">MM236_12660</name>
</gene>
<dbReference type="RefSeq" id="WP_241275349.1">
    <property type="nucleotide sequence ID" value="NZ_JAKZGS010000010.1"/>
</dbReference>
<dbReference type="InterPro" id="IPR011250">
    <property type="entry name" value="OMP/PagP_B-barrel"/>
</dbReference>
<comment type="caution">
    <text evidence="1">The sequence shown here is derived from an EMBL/GenBank/DDBJ whole genome shotgun (WGS) entry which is preliminary data.</text>
</comment>
<protein>
    <submittedName>
        <fullName evidence="1">Porin family protein</fullName>
    </submittedName>
</protein>